<dbReference type="Pfam" id="PF00990">
    <property type="entry name" value="GGDEF"/>
    <property type="match status" value="1"/>
</dbReference>
<dbReference type="AlphaFoldDB" id="A0A645GSS7"/>
<dbReference type="Gene3D" id="3.30.70.270">
    <property type="match status" value="1"/>
</dbReference>
<dbReference type="GO" id="GO:0052621">
    <property type="term" value="F:diguanylate cyclase activity"/>
    <property type="evidence" value="ECO:0007669"/>
    <property type="project" value="TreeGrafter"/>
</dbReference>
<accession>A0A645GSS7</accession>
<evidence type="ECO:0000259" key="1">
    <source>
        <dbReference type="PROSITE" id="PS50887"/>
    </source>
</evidence>
<dbReference type="PANTHER" id="PTHR45138:SF9">
    <property type="entry name" value="DIGUANYLATE CYCLASE DGCM-RELATED"/>
    <property type="match status" value="1"/>
</dbReference>
<dbReference type="InterPro" id="IPR050469">
    <property type="entry name" value="Diguanylate_Cyclase"/>
</dbReference>
<protein>
    <recommendedName>
        <fullName evidence="1">GGDEF domain-containing protein</fullName>
    </recommendedName>
</protein>
<dbReference type="InterPro" id="IPR043128">
    <property type="entry name" value="Rev_trsase/Diguanyl_cyclase"/>
</dbReference>
<dbReference type="PROSITE" id="PS50887">
    <property type="entry name" value="GGDEF"/>
    <property type="match status" value="1"/>
</dbReference>
<sequence>MATTIKKNIENLKITHELSDVSSYVTVSVGVATFNRDTKLPCNMLIQQADEALYLAKDYGRNQVVAANL</sequence>
<dbReference type="PANTHER" id="PTHR45138">
    <property type="entry name" value="REGULATORY COMPONENTS OF SENSORY TRANSDUCTION SYSTEM"/>
    <property type="match status" value="1"/>
</dbReference>
<reference evidence="2" key="1">
    <citation type="submission" date="2019-08" db="EMBL/GenBank/DDBJ databases">
        <authorList>
            <person name="Kucharzyk K."/>
            <person name="Murdoch R.W."/>
            <person name="Higgins S."/>
            <person name="Loffler F."/>
        </authorList>
    </citation>
    <scope>NUCLEOTIDE SEQUENCE</scope>
</reference>
<name>A0A645GSS7_9ZZZZ</name>
<organism evidence="2">
    <name type="scientific">bioreactor metagenome</name>
    <dbReference type="NCBI Taxonomy" id="1076179"/>
    <lineage>
        <taxon>unclassified sequences</taxon>
        <taxon>metagenomes</taxon>
        <taxon>ecological metagenomes</taxon>
    </lineage>
</organism>
<dbReference type="SUPFAM" id="SSF55073">
    <property type="entry name" value="Nucleotide cyclase"/>
    <property type="match status" value="1"/>
</dbReference>
<gene>
    <name evidence="2" type="ORF">SDC9_176450</name>
</gene>
<dbReference type="GO" id="GO:0043709">
    <property type="term" value="P:cell adhesion involved in single-species biofilm formation"/>
    <property type="evidence" value="ECO:0007669"/>
    <property type="project" value="TreeGrafter"/>
</dbReference>
<dbReference type="EMBL" id="VSSQ01079493">
    <property type="protein sequence ID" value="MPN29002.1"/>
    <property type="molecule type" value="Genomic_DNA"/>
</dbReference>
<dbReference type="NCBIfam" id="TIGR00254">
    <property type="entry name" value="GGDEF"/>
    <property type="match status" value="1"/>
</dbReference>
<dbReference type="InterPro" id="IPR029787">
    <property type="entry name" value="Nucleotide_cyclase"/>
</dbReference>
<proteinExistence type="predicted"/>
<feature type="domain" description="GGDEF" evidence="1">
    <location>
        <begin position="1"/>
        <end position="69"/>
    </location>
</feature>
<dbReference type="GO" id="GO:1902201">
    <property type="term" value="P:negative regulation of bacterial-type flagellum-dependent cell motility"/>
    <property type="evidence" value="ECO:0007669"/>
    <property type="project" value="TreeGrafter"/>
</dbReference>
<comment type="caution">
    <text evidence="2">The sequence shown here is derived from an EMBL/GenBank/DDBJ whole genome shotgun (WGS) entry which is preliminary data.</text>
</comment>
<dbReference type="GO" id="GO:0005886">
    <property type="term" value="C:plasma membrane"/>
    <property type="evidence" value="ECO:0007669"/>
    <property type="project" value="TreeGrafter"/>
</dbReference>
<evidence type="ECO:0000313" key="2">
    <source>
        <dbReference type="EMBL" id="MPN29002.1"/>
    </source>
</evidence>
<dbReference type="InterPro" id="IPR000160">
    <property type="entry name" value="GGDEF_dom"/>
</dbReference>